<proteinExistence type="predicted"/>
<dbReference type="Pfam" id="PF12894">
    <property type="entry name" value="ANAPC4_WD40"/>
    <property type="match status" value="1"/>
</dbReference>
<dbReference type="STRING" id="554055.A0A2P6VMU2"/>
<evidence type="ECO:0000256" key="5">
    <source>
        <dbReference type="ARBA" id="ARBA00023306"/>
    </source>
</evidence>
<gene>
    <name evidence="9" type="ORF">C2E20_1565</name>
</gene>
<dbReference type="InterPro" id="IPR024790">
    <property type="entry name" value="APC4_long_dom"/>
</dbReference>
<dbReference type="Proteomes" id="UP000239649">
    <property type="component" value="Unassembled WGS sequence"/>
</dbReference>
<dbReference type="Pfam" id="PF12896">
    <property type="entry name" value="ANAPC4"/>
    <property type="match status" value="1"/>
</dbReference>
<dbReference type="InterPro" id="IPR024977">
    <property type="entry name" value="Apc4-like_WD40_dom"/>
</dbReference>
<dbReference type="EMBL" id="LHPF02000002">
    <property type="protein sequence ID" value="PSC75422.1"/>
    <property type="molecule type" value="Genomic_DNA"/>
</dbReference>
<protein>
    <recommendedName>
        <fullName evidence="1">Anaphase-promoting complex subunit 4</fullName>
    </recommendedName>
</protein>
<organism evidence="9 10">
    <name type="scientific">Micractinium conductrix</name>
    <dbReference type="NCBI Taxonomy" id="554055"/>
    <lineage>
        <taxon>Eukaryota</taxon>
        <taxon>Viridiplantae</taxon>
        <taxon>Chlorophyta</taxon>
        <taxon>core chlorophytes</taxon>
        <taxon>Trebouxiophyceae</taxon>
        <taxon>Chlorellales</taxon>
        <taxon>Chlorellaceae</taxon>
        <taxon>Chlorella clade</taxon>
        <taxon>Micractinium</taxon>
    </lineage>
</organism>
<evidence type="ECO:0000256" key="4">
    <source>
        <dbReference type="ARBA" id="ARBA00022786"/>
    </source>
</evidence>
<dbReference type="Gene3D" id="2.130.10.10">
    <property type="entry name" value="YVTN repeat-like/Quinoprotein amine dehydrogenase"/>
    <property type="match status" value="1"/>
</dbReference>
<keyword evidence="5" id="KW-0131">Cell cycle</keyword>
<comment type="caution">
    <text evidence="9">The sequence shown here is derived from an EMBL/GenBank/DDBJ whole genome shotgun (WGS) entry which is preliminary data.</text>
</comment>
<dbReference type="SUPFAM" id="SSF117289">
    <property type="entry name" value="Nucleoporin domain"/>
    <property type="match status" value="1"/>
</dbReference>
<evidence type="ECO:0000259" key="8">
    <source>
        <dbReference type="Pfam" id="PF12896"/>
    </source>
</evidence>
<keyword evidence="3" id="KW-0498">Mitosis</keyword>
<dbReference type="AlphaFoldDB" id="A0A2P6VMU2"/>
<evidence type="ECO:0000256" key="1">
    <source>
        <dbReference type="ARBA" id="ARBA00016067"/>
    </source>
</evidence>
<dbReference type="GO" id="GO:0031145">
    <property type="term" value="P:anaphase-promoting complex-dependent catabolic process"/>
    <property type="evidence" value="ECO:0007669"/>
    <property type="project" value="InterPro"/>
</dbReference>
<dbReference type="PANTHER" id="PTHR13260">
    <property type="entry name" value="ANAPHASE PROMOTING COMPLEX SUBUNIT 4 APC4"/>
    <property type="match status" value="1"/>
</dbReference>
<evidence type="ECO:0000256" key="2">
    <source>
        <dbReference type="ARBA" id="ARBA00022618"/>
    </source>
</evidence>
<dbReference type="GO" id="GO:0034399">
    <property type="term" value="C:nuclear periphery"/>
    <property type="evidence" value="ECO:0007669"/>
    <property type="project" value="TreeGrafter"/>
</dbReference>
<name>A0A2P6VMU2_9CHLO</name>
<feature type="compositionally biased region" description="Acidic residues" evidence="6">
    <location>
        <begin position="747"/>
        <end position="765"/>
    </location>
</feature>
<evidence type="ECO:0000256" key="6">
    <source>
        <dbReference type="SAM" id="MobiDB-lite"/>
    </source>
</evidence>
<dbReference type="InterPro" id="IPR015943">
    <property type="entry name" value="WD40/YVTN_repeat-like_dom_sf"/>
</dbReference>
<evidence type="ECO:0000259" key="7">
    <source>
        <dbReference type="Pfam" id="PF12894"/>
    </source>
</evidence>
<dbReference type="GO" id="GO:0005680">
    <property type="term" value="C:anaphase-promoting complex"/>
    <property type="evidence" value="ECO:0007669"/>
    <property type="project" value="InterPro"/>
</dbReference>
<evidence type="ECO:0000313" key="10">
    <source>
        <dbReference type="Proteomes" id="UP000239649"/>
    </source>
</evidence>
<dbReference type="PANTHER" id="PTHR13260:SF0">
    <property type="entry name" value="ANAPHASE-PROMOTING COMPLEX SUBUNIT 4"/>
    <property type="match status" value="1"/>
</dbReference>
<feature type="domain" description="Anaphase-promoting complex subunit 4 long" evidence="8">
    <location>
        <begin position="240"/>
        <end position="440"/>
    </location>
</feature>
<dbReference type="InterPro" id="IPR024789">
    <property type="entry name" value="APC4"/>
</dbReference>
<dbReference type="GO" id="GO:0070979">
    <property type="term" value="P:protein K11-linked ubiquitination"/>
    <property type="evidence" value="ECO:0007669"/>
    <property type="project" value="TreeGrafter"/>
</dbReference>
<evidence type="ECO:0000313" key="9">
    <source>
        <dbReference type="EMBL" id="PSC75422.1"/>
    </source>
</evidence>
<keyword evidence="4" id="KW-0833">Ubl conjugation pathway</keyword>
<sequence length="786" mass="80997">MEEAGRSFTSLLDRGLTAEGSLAAWCPTRDLLALATADGQLHLHRLNWQRLWWNSPEAPITALEWRPDGKQLVVGMEDGSVALLNAEDGEVALRASLLPGPVVSICWTEAATQAGQHQGSAATAAGQLAGDRTRRVFAPPPPPMPTPAAGLAAGYATCGRSGSGAAAWPPEPARLAVLACASADGKLALCSSLLFPLARLHLPDLFGAPQVSVLRLAVAPSLQQLTVVWQEGPAGGARLATLSTCHVGAHAQQLHRLALAAGEVGRLLDGCRQSHAAAAKEWACGQREFDASRARLAALMGDYGCATEPASELHTLLATGAVGGALQQYLTSTLGEPGLKKLARAVDAAVVATHNLLTDHLQPALEQLAFRLGELRGLALCLPWRRITGLHPEQVGAAEQAALALVLRTEAVRRQLVAAGAQYRTFFSWLLMVMRRMQEDAADALVGYPRSQLDAISSFLALQFRQDSVGPLLGRAPEGSNGSSSPHAAPAAAAAAAAAAAGSGSMLHLVMAVLGRQEQVQAADSTASPTSGGRGAGGSGGGGASSAALSLGELLASVQAACSLAFDCTAAVVSPTVQLAGSVALGAAPAALAAGYVAPGSGVAAAVAWEGQQHVLLLRGGGDEQGPAALEAALLQLPEGAAAADLAFYKEGQVALLLAWEGGCRLALLPQEQLGFVELPAGLLVEADALQLCEMLLSHSGRGATPLPPDCRQRALPYPRVQQPLAVSASRGVGCVLAGTQRVLLYDLEEEEDEEDGGEEEEEELVDAHEGQDMDSDAAFESPLSR</sequence>
<keyword evidence="2" id="KW-0132">Cell division</keyword>
<accession>A0A2P6VMU2</accession>
<keyword evidence="10" id="KW-1185">Reference proteome</keyword>
<feature type="domain" description="Anaphase-promoting complex subunit 4-like WD40" evidence="7">
    <location>
        <begin position="24"/>
        <end position="109"/>
    </location>
</feature>
<evidence type="ECO:0000256" key="3">
    <source>
        <dbReference type="ARBA" id="ARBA00022776"/>
    </source>
</evidence>
<feature type="region of interest" description="Disordered" evidence="6">
    <location>
        <begin position="747"/>
        <end position="786"/>
    </location>
</feature>
<dbReference type="OrthoDB" id="2110451at2759"/>
<dbReference type="GO" id="GO:0051301">
    <property type="term" value="P:cell division"/>
    <property type="evidence" value="ECO:0007669"/>
    <property type="project" value="UniProtKB-KW"/>
</dbReference>
<reference evidence="9 10" key="1">
    <citation type="journal article" date="2018" name="Plant J.">
        <title>Genome sequences of Chlorella sorokiniana UTEX 1602 and Micractinium conductrix SAG 241.80: implications to maltose excretion by a green alga.</title>
        <authorList>
            <person name="Arriola M.B."/>
            <person name="Velmurugan N."/>
            <person name="Zhang Y."/>
            <person name="Plunkett M.H."/>
            <person name="Hondzo H."/>
            <person name="Barney B.M."/>
        </authorList>
    </citation>
    <scope>NUCLEOTIDE SEQUENCE [LARGE SCALE GENOMIC DNA]</scope>
    <source>
        <strain evidence="9 10">SAG 241.80</strain>
    </source>
</reference>